<organism evidence="1">
    <name type="scientific">Boseongicola sp. SB0664_bin_43</name>
    <dbReference type="NCBI Taxonomy" id="2604844"/>
    <lineage>
        <taxon>Bacteria</taxon>
        <taxon>Pseudomonadati</taxon>
        <taxon>Pseudomonadota</taxon>
        <taxon>Alphaproteobacteria</taxon>
        <taxon>Rhodobacterales</taxon>
        <taxon>Paracoccaceae</taxon>
        <taxon>Boseongicola</taxon>
    </lineage>
</organism>
<evidence type="ECO:0000313" key="1">
    <source>
        <dbReference type="EMBL" id="MXY33012.1"/>
    </source>
</evidence>
<protein>
    <submittedName>
        <fullName evidence="1">N-formylglutamate amidohydrolase</fullName>
    </submittedName>
</protein>
<keyword evidence="1" id="KW-0378">Hydrolase</keyword>
<comment type="caution">
    <text evidence="1">The sequence shown here is derived from an EMBL/GenBank/DDBJ whole genome shotgun (WGS) entry which is preliminary data.</text>
</comment>
<dbReference type="EMBL" id="VXRY01000104">
    <property type="protein sequence ID" value="MXY33012.1"/>
    <property type="molecule type" value="Genomic_DNA"/>
</dbReference>
<dbReference type="InterPro" id="IPR011227">
    <property type="entry name" value="UCP029730"/>
</dbReference>
<dbReference type="SUPFAM" id="SSF53187">
    <property type="entry name" value="Zn-dependent exopeptidases"/>
    <property type="match status" value="1"/>
</dbReference>
<gene>
    <name evidence="1" type="ORF">F4Y60_02780</name>
</gene>
<dbReference type="AlphaFoldDB" id="A0A6B0XZE4"/>
<reference evidence="1" key="1">
    <citation type="submission" date="2019-09" db="EMBL/GenBank/DDBJ databases">
        <title>Characterisation of the sponge microbiome using genome-centric metagenomics.</title>
        <authorList>
            <person name="Engelberts J.P."/>
            <person name="Robbins S.J."/>
            <person name="De Goeij J.M."/>
            <person name="Aranda M."/>
            <person name="Bell S.C."/>
            <person name="Webster N.S."/>
        </authorList>
    </citation>
    <scope>NUCLEOTIDE SEQUENCE</scope>
    <source>
        <strain evidence="1">SB0664_bin_43</strain>
    </source>
</reference>
<proteinExistence type="predicted"/>
<dbReference type="Pfam" id="PF05013">
    <property type="entry name" value="FGase"/>
    <property type="match status" value="1"/>
</dbReference>
<name>A0A6B0XZE4_9RHOB</name>
<dbReference type="Gene3D" id="3.40.630.40">
    <property type="entry name" value="Zn-dependent exopeptidases"/>
    <property type="match status" value="1"/>
</dbReference>
<dbReference type="GO" id="GO:0016787">
    <property type="term" value="F:hydrolase activity"/>
    <property type="evidence" value="ECO:0007669"/>
    <property type="project" value="UniProtKB-KW"/>
</dbReference>
<dbReference type="InterPro" id="IPR007709">
    <property type="entry name" value="N-FG_amidohydro"/>
</dbReference>
<accession>A0A6B0XZE4</accession>
<sequence length="258" mass="28798">MPFPPEKSSDLTPVIVAGESRPARWLVLCDHASNAVPSWVANGDLGLSRDDMSRHIAYDVGASGLALKLAERLDAPAVLANYSRLVIDPNRGEHDPTLVMRVYDGTIIPANRDADENEIERRKELLYRPYHRTIAEIAARRPDTVILSVHSFTPQFRGRKPRPWHVTLLFADDDRPSLPQLAGLARESRLVVGANQPYSGRLEGDTIDRHAVQTRRQNTLIEVRNDLIGKERGQAEWADRLARVLPEALKAAETQGEA</sequence>
<dbReference type="PIRSF" id="PIRSF029730">
    <property type="entry name" value="UCP029730"/>
    <property type="match status" value="1"/>
</dbReference>